<sequence>MAKRFLKQVLTVGLVLALCLGGPGMSAWAMTDQQQLVMEVWRIVNRSYLDESFNHQNWWFIRQRVLRQPLSDWETTYEAVQNMLATLEDPYTRFLPPQQYQSLQTNTTGELLGVGLQIAKDEEASVLRVIAPIEGSPAEAAGLLPRDKILKINGTPTTGLTLDQAATRMRGAIGTQVTLTVGRTDQPPFDLNLVRDQISLNPVSAELRSAAGLPEFGYIRLSQFNGKAVAELKAAIQDLEAQGAAGYILDLRNNPGGLLQAGIEVARLWLDRGTVVYTVNRQGMLGSFDATGPALTADPLVVLVNQGTASASEILAGALQDNARAQLIGDVTFGKGLIQSLFDLSDGSGLAVTVAKYETPNHRDINRQGIQPDQIVTAEPIPRSQFGETADAQYQAAVELLAQSAQTSLYASTGSDLGDEL</sequence>
<dbReference type="SUPFAM" id="SSF50156">
    <property type="entry name" value="PDZ domain-like"/>
    <property type="match status" value="1"/>
</dbReference>
<dbReference type="GO" id="GO:0006508">
    <property type="term" value="P:proteolysis"/>
    <property type="evidence" value="ECO:0007669"/>
    <property type="project" value="UniProtKB-KW"/>
</dbReference>
<dbReference type="InterPro" id="IPR001478">
    <property type="entry name" value="PDZ"/>
</dbReference>
<keyword evidence="3 13" id="KW-0645">Protease</keyword>
<dbReference type="FunFam" id="3.90.226.10:FF:000023">
    <property type="entry name" value="Carboxyl-terminal processing protease"/>
    <property type="match status" value="1"/>
</dbReference>
<evidence type="ECO:0000256" key="9">
    <source>
        <dbReference type="ARBA" id="ARBA00053093"/>
    </source>
</evidence>
<dbReference type="SUPFAM" id="SSF52096">
    <property type="entry name" value="ClpP/crotonase"/>
    <property type="match status" value="1"/>
</dbReference>
<evidence type="ECO:0000256" key="2">
    <source>
        <dbReference type="ARBA" id="ARBA00009179"/>
    </source>
</evidence>
<keyword evidence="6 13" id="KW-0720">Serine protease</keyword>
<comment type="function">
    <text evidence="9">Cleavage of the 16 C-terminal residues from the D1 precursor of photosystem II (PSII). This proteolytic processing is necessary to allow the light-driven assembly of the oxygen-evolving cluster (a tetranuclear manganese), which is responsible for photosynthetic water oxidation.</text>
</comment>
<dbReference type="FunFam" id="3.30.750.44:FF:000002">
    <property type="entry name" value="carboxyl-terminal-processing peptidase 2, chloroplastic"/>
    <property type="match status" value="1"/>
</dbReference>
<name>A0A8J7ARW8_9CYAN</name>
<comment type="subcellular location">
    <subcellularLocation>
        <location evidence="1">Cellular thylakoid lumen</location>
    </subcellularLocation>
</comment>
<dbReference type="InterPro" id="IPR036034">
    <property type="entry name" value="PDZ_sf"/>
</dbReference>
<dbReference type="InterPro" id="IPR054621">
    <property type="entry name" value="Cterm_S41_CtpA"/>
</dbReference>
<proteinExistence type="inferred from homology"/>
<dbReference type="Gene3D" id="3.30.750.44">
    <property type="match status" value="1"/>
</dbReference>
<evidence type="ECO:0000256" key="3">
    <source>
        <dbReference type="ARBA" id="ARBA00022670"/>
    </source>
</evidence>
<keyword evidence="4 14" id="KW-0732">Signal</keyword>
<organism evidence="16 17">
    <name type="scientific">Vasconcelosia minhoensis LEGE 07310</name>
    <dbReference type="NCBI Taxonomy" id="915328"/>
    <lineage>
        <taxon>Bacteria</taxon>
        <taxon>Bacillati</taxon>
        <taxon>Cyanobacteriota</taxon>
        <taxon>Cyanophyceae</taxon>
        <taxon>Nodosilineales</taxon>
        <taxon>Cymatolegaceae</taxon>
        <taxon>Vasconcelosia</taxon>
        <taxon>Vasconcelosia minhoensis</taxon>
    </lineage>
</organism>
<dbReference type="RefSeq" id="WP_193910499.1">
    <property type="nucleotide sequence ID" value="NZ_JADEXG010000058.1"/>
</dbReference>
<evidence type="ECO:0000256" key="10">
    <source>
        <dbReference type="ARBA" id="ARBA00066637"/>
    </source>
</evidence>
<dbReference type="PANTHER" id="PTHR32060:SF30">
    <property type="entry name" value="CARBOXY-TERMINAL PROCESSING PROTEASE CTPA"/>
    <property type="match status" value="1"/>
</dbReference>
<comment type="catalytic activity">
    <reaction evidence="8">
        <text>The enzyme shows specific recognition of a C-terminal tripeptide, Xaa-Yaa-Zaa, in which Xaa is preferably Ala or Leu, Yaa is preferably Ala or Tyr, and Zaa is preferably Ala, but then cleaves at a variable distance from the C-terminus. A typical cleavage is -Ala-Ala-|-Arg-Ala-Ala-Lys-Glu-Asn-Tyr-Ala-Leu-Ala-Ala.</text>
        <dbReference type="EC" id="3.4.21.102"/>
    </reaction>
</comment>
<feature type="domain" description="PDZ" evidence="15">
    <location>
        <begin position="100"/>
        <end position="172"/>
    </location>
</feature>
<dbReference type="CDD" id="cd06782">
    <property type="entry name" value="cpPDZ_CPP-like"/>
    <property type="match status" value="1"/>
</dbReference>
<dbReference type="InterPro" id="IPR004447">
    <property type="entry name" value="Peptidase_S41A"/>
</dbReference>
<dbReference type="Pfam" id="PF17820">
    <property type="entry name" value="PDZ_6"/>
    <property type="match status" value="1"/>
</dbReference>
<dbReference type="GO" id="GO:0030288">
    <property type="term" value="C:outer membrane-bounded periplasmic space"/>
    <property type="evidence" value="ECO:0007669"/>
    <property type="project" value="TreeGrafter"/>
</dbReference>
<evidence type="ECO:0000313" key="16">
    <source>
        <dbReference type="EMBL" id="MBE9079486.1"/>
    </source>
</evidence>
<dbReference type="SMART" id="SM00228">
    <property type="entry name" value="PDZ"/>
    <property type="match status" value="1"/>
</dbReference>
<dbReference type="CDD" id="cd07560">
    <property type="entry name" value="Peptidase_S41_CPP"/>
    <property type="match status" value="1"/>
</dbReference>
<keyword evidence="5 13" id="KW-0378">Hydrolase</keyword>
<evidence type="ECO:0000259" key="15">
    <source>
        <dbReference type="PROSITE" id="PS50106"/>
    </source>
</evidence>
<keyword evidence="7" id="KW-0793">Thylakoid</keyword>
<keyword evidence="17" id="KW-1185">Reference proteome</keyword>
<dbReference type="Pfam" id="PF03572">
    <property type="entry name" value="Peptidase_S41"/>
    <property type="match status" value="1"/>
</dbReference>
<evidence type="ECO:0000256" key="11">
    <source>
        <dbReference type="ARBA" id="ARBA00069724"/>
    </source>
</evidence>
<evidence type="ECO:0000256" key="1">
    <source>
        <dbReference type="ARBA" id="ARBA00004518"/>
    </source>
</evidence>
<dbReference type="InterPro" id="IPR041489">
    <property type="entry name" value="PDZ_6"/>
</dbReference>
<dbReference type="EC" id="3.4.21.102" evidence="10"/>
<dbReference type="NCBIfam" id="NF045588">
    <property type="entry name" value="Cterm_S41_CtpA"/>
    <property type="match status" value="1"/>
</dbReference>
<dbReference type="NCBIfam" id="TIGR00225">
    <property type="entry name" value="prc"/>
    <property type="match status" value="1"/>
</dbReference>
<dbReference type="Gene3D" id="3.90.226.10">
    <property type="entry name" value="2-enoyl-CoA Hydratase, Chain A, domain 1"/>
    <property type="match status" value="1"/>
</dbReference>
<dbReference type="EMBL" id="JADEXG010000058">
    <property type="protein sequence ID" value="MBE9079486.1"/>
    <property type="molecule type" value="Genomic_DNA"/>
</dbReference>
<feature type="chain" id="PRO_5035195250" description="Carboxyl-terminal-processing protease" evidence="14">
    <location>
        <begin position="30"/>
        <end position="421"/>
    </location>
</feature>
<dbReference type="Proteomes" id="UP000636505">
    <property type="component" value="Unassembled WGS sequence"/>
</dbReference>
<dbReference type="PROSITE" id="PS50106">
    <property type="entry name" value="PDZ"/>
    <property type="match status" value="1"/>
</dbReference>
<dbReference type="InterPro" id="IPR029045">
    <property type="entry name" value="ClpP/crotonase-like_dom_sf"/>
</dbReference>
<accession>A0A8J7ARW8</accession>
<protein>
    <recommendedName>
        <fullName evidence="11">Carboxyl-terminal-processing protease</fullName>
        <ecNumber evidence="10">3.4.21.102</ecNumber>
    </recommendedName>
    <alternativeName>
        <fullName evidence="12">CtpA</fullName>
    </alternativeName>
</protein>
<dbReference type="PANTHER" id="PTHR32060">
    <property type="entry name" value="TAIL-SPECIFIC PROTEASE"/>
    <property type="match status" value="1"/>
</dbReference>
<dbReference type="FunFam" id="2.30.42.10:FF:000063">
    <property type="entry name" value="Peptidase, S41 family"/>
    <property type="match status" value="1"/>
</dbReference>
<dbReference type="Gene3D" id="2.30.42.10">
    <property type="match status" value="1"/>
</dbReference>
<dbReference type="AlphaFoldDB" id="A0A8J7ARW8"/>
<dbReference type="InterPro" id="IPR005151">
    <property type="entry name" value="Tail-specific_protease"/>
</dbReference>
<dbReference type="GO" id="GO:0007165">
    <property type="term" value="P:signal transduction"/>
    <property type="evidence" value="ECO:0007669"/>
    <property type="project" value="TreeGrafter"/>
</dbReference>
<dbReference type="GO" id="GO:0004252">
    <property type="term" value="F:serine-type endopeptidase activity"/>
    <property type="evidence" value="ECO:0007669"/>
    <property type="project" value="UniProtKB-EC"/>
</dbReference>
<evidence type="ECO:0000256" key="6">
    <source>
        <dbReference type="ARBA" id="ARBA00022825"/>
    </source>
</evidence>
<comment type="caution">
    <text evidence="16">The sequence shown here is derived from an EMBL/GenBank/DDBJ whole genome shotgun (WGS) entry which is preliminary data.</text>
</comment>
<comment type="similarity">
    <text evidence="2 13">Belongs to the peptidase S41A family.</text>
</comment>
<evidence type="ECO:0000256" key="12">
    <source>
        <dbReference type="ARBA" id="ARBA00080563"/>
    </source>
</evidence>
<evidence type="ECO:0000256" key="14">
    <source>
        <dbReference type="SAM" id="SignalP"/>
    </source>
</evidence>
<evidence type="ECO:0000256" key="8">
    <source>
        <dbReference type="ARBA" id="ARBA00051784"/>
    </source>
</evidence>
<evidence type="ECO:0000256" key="13">
    <source>
        <dbReference type="RuleBase" id="RU004404"/>
    </source>
</evidence>
<dbReference type="GO" id="GO:0031979">
    <property type="term" value="C:plasma membrane-derived thylakoid lumen"/>
    <property type="evidence" value="ECO:0007669"/>
    <property type="project" value="UniProtKB-SubCell"/>
</dbReference>
<evidence type="ECO:0000256" key="5">
    <source>
        <dbReference type="ARBA" id="ARBA00022801"/>
    </source>
</evidence>
<evidence type="ECO:0000256" key="7">
    <source>
        <dbReference type="ARBA" id="ARBA00023078"/>
    </source>
</evidence>
<dbReference type="SMART" id="SM00245">
    <property type="entry name" value="TSPc"/>
    <property type="match status" value="1"/>
</dbReference>
<gene>
    <name evidence="16" type="ORF">IQ241_19655</name>
</gene>
<reference evidence="16" key="1">
    <citation type="submission" date="2020-10" db="EMBL/GenBank/DDBJ databases">
        <authorList>
            <person name="Castelo-Branco R."/>
            <person name="Eusebio N."/>
            <person name="Adriana R."/>
            <person name="Vieira A."/>
            <person name="Brugerolle De Fraissinette N."/>
            <person name="Rezende De Castro R."/>
            <person name="Schneider M.P."/>
            <person name="Vasconcelos V."/>
            <person name="Leao P.N."/>
        </authorList>
    </citation>
    <scope>NUCLEOTIDE SEQUENCE</scope>
    <source>
        <strain evidence="16">LEGE 07310</strain>
    </source>
</reference>
<evidence type="ECO:0000313" key="17">
    <source>
        <dbReference type="Proteomes" id="UP000636505"/>
    </source>
</evidence>
<evidence type="ECO:0000256" key="4">
    <source>
        <dbReference type="ARBA" id="ARBA00022729"/>
    </source>
</evidence>
<feature type="signal peptide" evidence="14">
    <location>
        <begin position="1"/>
        <end position="29"/>
    </location>
</feature>